<gene>
    <name evidence="3" type="ORF">NM06_17070</name>
</gene>
<dbReference type="Proteomes" id="UP000030451">
    <property type="component" value="Unassembled WGS sequence"/>
</dbReference>
<comment type="caution">
    <text evidence="3">The sequence shown here is derived from an EMBL/GenBank/DDBJ whole genome shotgun (WGS) entry which is preliminary data.</text>
</comment>
<evidence type="ECO:0000313" key="3">
    <source>
        <dbReference type="EMBL" id="KGY07520.1"/>
    </source>
</evidence>
<dbReference type="InterPro" id="IPR007844">
    <property type="entry name" value="AsmA"/>
</dbReference>
<evidence type="ECO:0000256" key="1">
    <source>
        <dbReference type="SAM" id="MobiDB-lite"/>
    </source>
</evidence>
<feature type="region of interest" description="Disordered" evidence="1">
    <location>
        <begin position="626"/>
        <end position="652"/>
    </location>
</feature>
<dbReference type="EMBL" id="JRWP01000044">
    <property type="protein sequence ID" value="KGY07520.1"/>
    <property type="molecule type" value="Genomic_DNA"/>
</dbReference>
<dbReference type="STRING" id="379097.SE23_17590"/>
<dbReference type="Pfam" id="PF05170">
    <property type="entry name" value="AsmA"/>
    <property type="match status" value="1"/>
</dbReference>
<organism evidence="3 4">
    <name type="scientific">Photobacterium sp. (strain ATCC 43367)</name>
    <dbReference type="NCBI Taxonomy" id="379097"/>
    <lineage>
        <taxon>Bacteria</taxon>
        <taxon>Pseudomonadati</taxon>
        <taxon>Pseudomonadota</taxon>
        <taxon>Gammaproteobacteria</taxon>
        <taxon>Vibrionales</taxon>
        <taxon>Vibrionaceae</taxon>
        <taxon>Vibrio</taxon>
        <taxon>Vibrio oreintalis group</taxon>
    </lineage>
</organism>
<dbReference type="RefSeq" id="WP_038192414.1">
    <property type="nucleotide sequence ID" value="NZ_JRWP01000044.1"/>
</dbReference>
<dbReference type="AlphaFoldDB" id="A0A0A5HTB6"/>
<evidence type="ECO:0000259" key="2">
    <source>
        <dbReference type="Pfam" id="PF05170"/>
    </source>
</evidence>
<name>A0A0A5HTB6_PHOS4</name>
<evidence type="ECO:0000313" key="4">
    <source>
        <dbReference type="Proteomes" id="UP000030451"/>
    </source>
</evidence>
<dbReference type="OrthoDB" id="5912765at2"/>
<reference evidence="3 4" key="1">
    <citation type="submission" date="2014-10" db="EMBL/GenBank/DDBJ databases">
        <title>Genome sequencing of Vibrio sinaloensis T08.</title>
        <authorList>
            <person name="Chan K.-G."/>
            <person name="Mohamad N.I."/>
        </authorList>
    </citation>
    <scope>NUCLEOTIDE SEQUENCE [LARGE SCALE GENOMIC DNA]</scope>
    <source>
        <strain evidence="3 4">T08</strain>
    </source>
</reference>
<accession>A0A0A5HTB6</accession>
<proteinExistence type="predicted"/>
<protein>
    <submittedName>
        <fullName evidence="3">Membrane assembly protein AsmA</fullName>
    </submittedName>
</protein>
<sequence length="652" mass="73382">MKKPLILTTIILISLICLSLLSLFAILQTRHAPQVVSYLFEQLTPYRVNAQQVTYTPPLQLSLQDVVVEREQQQARIPKLTVWLSQSFWQNGKPAFDSLLIEGATLDLSHNYTSMLDGITLRQVALQHVDLTSDQWSAREVNLQVENPEWKQDNQALPFGDIQFSAKQLYVRGEALNDVLVDAQYKPQNSTLYGASFKWHGAEFSGQAEQFQQGWSLINVTVFDLNLDSVAPATKLINTLNSLEFPVYHINSLDILRSNVNYQGWHFEQLDASIENLYLNQSLWQQNNGYFSFDAELLTHQELRFINPTAELGFGKNDINVELFNADFKQGWLQFKGKLSQERIALDELRVSGVKWLEDLPQMSSELKALASSRNSLTIKELDVRNSQLIQVEKRPYWQVSGLSIEGRDLEFINPQQTGLLNGKIELSASNASLDNLLSTQLVVEMQAEQGKLNLERAFFPLQAGYIEANGQWDRSSISAPWRLTLHADGVPADLPRFDTQLPFHLQGMAEVELDLSGLSGDYAMFAHSLSGDAKLQLHQTTLKAKSADGETSFEQEWPLETISIQADRGRLSLSSKGEEAELTGHIDMLKPEFATLLFRTQTPCQRLWSDIFSLTNVIEQTCQEAEATPPAHADGAQHQEEASDSSGKIAL</sequence>
<feature type="domain" description="AsmA" evidence="2">
    <location>
        <begin position="1"/>
        <end position="541"/>
    </location>
</feature>